<sequence>MYDHLKKFREMDDFPNNIKTHMRKQYLRISDDMRKQILEYYTNDENVYTYPGRRDYVIIYDEKGGKTKVQKQLLLYTIHDLYLKFKNEYEGNEELPSFSYFYSLHPEQCIHTGDPGSRNICVCGQHQNVKLKLLALSRKLNYRNLLVGAVCNVDNEDCMIKRCPNCPRESGVNEKFKAIVEELDIELKEGKIKYSKWIHQGSAAALEKFEEESDILISEVCEDISNLTKHHFVADSQKNYLNYCKKKLESDTCCDVANWPYQIRNHLANIFFHEKDFGIAVKSYNFFATSHGKSPCDALGGTVKRMVMQHCIRFFPQDQITNAHEMYEYALENIENIRALWVPNEIVKRFEKKLKNRFASTKTFPDTKTNHSYIPCEEKSMKMKITSFLVEEKIIQLKLDE</sequence>
<dbReference type="PANTHER" id="PTHR46601:SF1">
    <property type="entry name" value="ADF-H DOMAIN-CONTAINING PROTEIN"/>
    <property type="match status" value="1"/>
</dbReference>
<name>A0ABD2WZ08_9HYME</name>
<evidence type="ECO:0000313" key="1">
    <source>
        <dbReference type="EMBL" id="KAL3398104.1"/>
    </source>
</evidence>
<dbReference type="PANTHER" id="PTHR46601">
    <property type="entry name" value="ULP_PROTEASE DOMAIN-CONTAINING PROTEIN"/>
    <property type="match status" value="1"/>
</dbReference>
<dbReference type="AlphaFoldDB" id="A0ABD2WZ08"/>
<comment type="caution">
    <text evidence="1">The sequence shown here is derived from an EMBL/GenBank/DDBJ whole genome shotgun (WGS) entry which is preliminary data.</text>
</comment>
<dbReference type="Proteomes" id="UP001627154">
    <property type="component" value="Unassembled WGS sequence"/>
</dbReference>
<protein>
    <submittedName>
        <fullName evidence="1">Uncharacterized protein</fullName>
    </submittedName>
</protein>
<proteinExistence type="predicted"/>
<keyword evidence="2" id="KW-1185">Reference proteome</keyword>
<evidence type="ECO:0000313" key="2">
    <source>
        <dbReference type="Proteomes" id="UP001627154"/>
    </source>
</evidence>
<gene>
    <name evidence="1" type="ORF">TKK_008314</name>
</gene>
<reference evidence="1 2" key="1">
    <citation type="journal article" date="2024" name="bioRxiv">
        <title>A reference genome for Trichogramma kaykai: A tiny desert-dwelling parasitoid wasp with competing sex-ratio distorters.</title>
        <authorList>
            <person name="Culotta J."/>
            <person name="Lindsey A.R."/>
        </authorList>
    </citation>
    <scope>NUCLEOTIDE SEQUENCE [LARGE SCALE GENOMIC DNA]</scope>
    <source>
        <strain evidence="1 2">KSX58</strain>
    </source>
</reference>
<accession>A0ABD2WZ08</accession>
<dbReference type="EMBL" id="JBJJXI010000060">
    <property type="protein sequence ID" value="KAL3398104.1"/>
    <property type="molecule type" value="Genomic_DNA"/>
</dbReference>
<organism evidence="1 2">
    <name type="scientific">Trichogramma kaykai</name>
    <dbReference type="NCBI Taxonomy" id="54128"/>
    <lineage>
        <taxon>Eukaryota</taxon>
        <taxon>Metazoa</taxon>
        <taxon>Ecdysozoa</taxon>
        <taxon>Arthropoda</taxon>
        <taxon>Hexapoda</taxon>
        <taxon>Insecta</taxon>
        <taxon>Pterygota</taxon>
        <taxon>Neoptera</taxon>
        <taxon>Endopterygota</taxon>
        <taxon>Hymenoptera</taxon>
        <taxon>Apocrita</taxon>
        <taxon>Proctotrupomorpha</taxon>
        <taxon>Chalcidoidea</taxon>
        <taxon>Trichogrammatidae</taxon>
        <taxon>Trichogramma</taxon>
    </lineage>
</organism>